<evidence type="ECO:0000313" key="6">
    <source>
        <dbReference type="Proteomes" id="UP000037210"/>
    </source>
</evidence>
<evidence type="ECO:0000256" key="1">
    <source>
        <dbReference type="ARBA" id="ARBA00006227"/>
    </source>
</evidence>
<dbReference type="GO" id="GO:0003729">
    <property type="term" value="F:mRNA binding"/>
    <property type="evidence" value="ECO:0007669"/>
    <property type="project" value="TreeGrafter"/>
</dbReference>
<dbReference type="SUPFAM" id="SSF52161">
    <property type="entry name" value="Ribosomal protein L13"/>
    <property type="match status" value="1"/>
</dbReference>
<evidence type="ECO:0000256" key="2">
    <source>
        <dbReference type="ARBA" id="ARBA00022980"/>
    </source>
</evidence>
<keyword evidence="3 4" id="KW-0687">Ribonucleoprotein</keyword>
<dbReference type="InterPro" id="IPR005755">
    <property type="entry name" value="Ribosomal_uL13_euk/arc"/>
</dbReference>
<dbReference type="InterPro" id="IPR036899">
    <property type="entry name" value="Ribosomal_uL13_sf"/>
</dbReference>
<dbReference type="AlphaFoldDB" id="A0A0M0BM97"/>
<accession>A0A0M0BM97</accession>
<organism evidence="5 6">
    <name type="scientific">miscellaneous Crenarchaeota group-15 archaeon DG-45</name>
    <dbReference type="NCBI Taxonomy" id="1685127"/>
    <lineage>
        <taxon>Archaea</taxon>
        <taxon>Candidatus Bathyarchaeota</taxon>
        <taxon>MCG-15</taxon>
    </lineage>
</organism>
<dbReference type="NCBIfam" id="TIGR01077">
    <property type="entry name" value="L13_A_E"/>
    <property type="match status" value="1"/>
</dbReference>
<dbReference type="PANTHER" id="PTHR11545">
    <property type="entry name" value="RIBOSOMAL PROTEIN L13"/>
    <property type="match status" value="1"/>
</dbReference>
<sequence length="153" mass="16915">MSGAVEVESLEGGAGRTVIDAEGLILGRMASVVAQRLLEGERIEIVNSEVAVVSGKRLQVIRARKEFLQMGGRGRGPTHWRRPNMIVRRAIRGMLPYRKARGREAFKRVRAHIGVPKDLAEAKKETIPEAHVSRLGGRYITVGEIAANIGWKR</sequence>
<dbReference type="Gene3D" id="3.90.1180.10">
    <property type="entry name" value="Ribosomal protein L13"/>
    <property type="match status" value="1"/>
</dbReference>
<comment type="similarity">
    <text evidence="1 4">Belongs to the universal ribosomal protein uL13 family.</text>
</comment>
<dbReference type="CDD" id="cd00392">
    <property type="entry name" value="Ribosomal_L13"/>
    <property type="match status" value="1"/>
</dbReference>
<comment type="subunit">
    <text evidence="4">Part of the 50S ribosomal subunit.</text>
</comment>
<evidence type="ECO:0000313" key="5">
    <source>
        <dbReference type="EMBL" id="KON29678.1"/>
    </source>
</evidence>
<proteinExistence type="inferred from homology"/>
<dbReference type="InterPro" id="IPR005822">
    <property type="entry name" value="Ribosomal_uL13"/>
</dbReference>
<name>A0A0M0BM97_9ARCH</name>
<evidence type="ECO:0000256" key="4">
    <source>
        <dbReference type="HAMAP-Rule" id="MF_01366"/>
    </source>
</evidence>
<dbReference type="GO" id="GO:0022625">
    <property type="term" value="C:cytosolic large ribosomal subunit"/>
    <property type="evidence" value="ECO:0007669"/>
    <property type="project" value="UniProtKB-UniRule"/>
</dbReference>
<dbReference type="GO" id="GO:0017148">
    <property type="term" value="P:negative regulation of translation"/>
    <property type="evidence" value="ECO:0007669"/>
    <property type="project" value="TreeGrafter"/>
</dbReference>
<dbReference type="EMBL" id="LFWZ01000055">
    <property type="protein sequence ID" value="KON29678.1"/>
    <property type="molecule type" value="Genomic_DNA"/>
</dbReference>
<reference evidence="5 6" key="1">
    <citation type="submission" date="2015-06" db="EMBL/GenBank/DDBJ databases">
        <title>New insights into the roles of widespread benthic archaea in carbon and nitrogen cycling.</title>
        <authorList>
            <person name="Lazar C.S."/>
            <person name="Baker B.J."/>
            <person name="Seitz K.W."/>
            <person name="Hyde A.S."/>
            <person name="Dick G.J."/>
            <person name="Hinrichs K.-U."/>
            <person name="Teske A.P."/>
        </authorList>
    </citation>
    <scope>NUCLEOTIDE SEQUENCE [LARGE SCALE GENOMIC DNA]</scope>
    <source>
        <strain evidence="5">DG-45</strain>
    </source>
</reference>
<dbReference type="Proteomes" id="UP000037210">
    <property type="component" value="Unassembled WGS sequence"/>
</dbReference>
<dbReference type="InterPro" id="IPR005823">
    <property type="entry name" value="Ribosomal_uL13_bac-type"/>
</dbReference>
<dbReference type="HAMAP" id="MF_01366">
    <property type="entry name" value="Ribosomal_uL13"/>
    <property type="match status" value="1"/>
</dbReference>
<gene>
    <name evidence="4" type="primary">rpl13</name>
    <name evidence="5" type="ORF">AC482_05865</name>
</gene>
<dbReference type="PANTHER" id="PTHR11545:SF3">
    <property type="entry name" value="LARGE RIBOSOMAL SUBUNIT PROTEIN UL13"/>
    <property type="match status" value="1"/>
</dbReference>
<evidence type="ECO:0000256" key="3">
    <source>
        <dbReference type="ARBA" id="ARBA00023274"/>
    </source>
</evidence>
<comment type="function">
    <text evidence="4">This protein is one of the early assembly proteins of the 50S ribosomal subunit, although it is not seen to bind rRNA by itself. It is important during the early stages of 50S assembly.</text>
</comment>
<dbReference type="PIRSF" id="PIRSF002181">
    <property type="entry name" value="Ribosomal_L13"/>
    <property type="match status" value="1"/>
</dbReference>
<keyword evidence="2 4" id="KW-0689">Ribosomal protein</keyword>
<comment type="caution">
    <text evidence="5">The sequence shown here is derived from an EMBL/GenBank/DDBJ whole genome shotgun (WGS) entry which is preliminary data.</text>
</comment>
<protein>
    <recommendedName>
        <fullName evidence="4">Large ribosomal subunit protein uL13</fullName>
    </recommendedName>
</protein>
<dbReference type="GO" id="GO:0006412">
    <property type="term" value="P:translation"/>
    <property type="evidence" value="ECO:0007669"/>
    <property type="project" value="UniProtKB-UniRule"/>
</dbReference>
<dbReference type="NCBIfam" id="NF005004">
    <property type="entry name" value="PRK06394.1"/>
    <property type="match status" value="1"/>
</dbReference>
<dbReference type="Pfam" id="PF00572">
    <property type="entry name" value="Ribosomal_L13"/>
    <property type="match status" value="1"/>
</dbReference>
<dbReference type="GO" id="GO:0003735">
    <property type="term" value="F:structural constituent of ribosome"/>
    <property type="evidence" value="ECO:0007669"/>
    <property type="project" value="UniProtKB-UniRule"/>
</dbReference>